<feature type="transmembrane region" description="Helical" evidence="6">
    <location>
        <begin position="235"/>
        <end position="256"/>
    </location>
</feature>
<dbReference type="EMBL" id="HG937694">
    <property type="protein sequence ID" value="CDP37535.1"/>
    <property type="molecule type" value="Genomic_DNA"/>
</dbReference>
<reference evidence="8" key="1">
    <citation type="submission" date="2014-02" db="EMBL/GenBank/DDBJ databases">
        <authorList>
            <person name="Genoscope - CEA"/>
        </authorList>
    </citation>
    <scope>NUCLEOTIDE SEQUENCE</scope>
    <source>
        <strain evidence="8">LS3</strain>
    </source>
</reference>
<feature type="transmembrane region" description="Helical" evidence="6">
    <location>
        <begin position="196"/>
        <end position="215"/>
    </location>
</feature>
<dbReference type="PANTHER" id="PTHR11266">
    <property type="entry name" value="PEROXISOMAL MEMBRANE PROTEIN 2, PXMP2 MPV17"/>
    <property type="match status" value="1"/>
</dbReference>
<keyword evidence="4 6" id="KW-1133">Transmembrane helix</keyword>
<dbReference type="GO" id="GO:0016020">
    <property type="term" value="C:membrane"/>
    <property type="evidence" value="ECO:0007669"/>
    <property type="project" value="UniProtKB-SubCell"/>
</dbReference>
<gene>
    <name evidence="8" type="ORF">GNLVRS02_ARAD1D13706g</name>
</gene>
<organism evidence="8">
    <name type="scientific">Blastobotrys adeninivorans</name>
    <name type="common">Yeast</name>
    <name type="synonym">Arxula adeninivorans</name>
    <dbReference type="NCBI Taxonomy" id="409370"/>
    <lineage>
        <taxon>Eukaryota</taxon>
        <taxon>Fungi</taxon>
        <taxon>Dikarya</taxon>
        <taxon>Ascomycota</taxon>
        <taxon>Saccharomycotina</taxon>
        <taxon>Dipodascomycetes</taxon>
        <taxon>Dipodascales</taxon>
        <taxon>Trichomonascaceae</taxon>
        <taxon>Blastobotrys</taxon>
    </lineage>
</organism>
<comment type="similarity">
    <text evidence="2 6">Belongs to the peroxisomal membrane protein PXMP2/4 family.</text>
</comment>
<dbReference type="PhylomeDB" id="A0A060T8S9"/>
<evidence type="ECO:0000313" key="8">
    <source>
        <dbReference type="EMBL" id="CDP37535.1"/>
    </source>
</evidence>
<protein>
    <submittedName>
        <fullName evidence="8">ARAD1D13706p</fullName>
    </submittedName>
</protein>
<evidence type="ECO:0000256" key="1">
    <source>
        <dbReference type="ARBA" id="ARBA00004141"/>
    </source>
</evidence>
<name>A0A060T8S9_BLAAD</name>
<feature type="region of interest" description="Disordered" evidence="7">
    <location>
        <begin position="1"/>
        <end position="35"/>
    </location>
</feature>
<evidence type="ECO:0000256" key="7">
    <source>
        <dbReference type="SAM" id="MobiDB-lite"/>
    </source>
</evidence>
<dbReference type="InterPro" id="IPR007248">
    <property type="entry name" value="Mpv17_PMP22"/>
</dbReference>
<evidence type="ECO:0000256" key="2">
    <source>
        <dbReference type="ARBA" id="ARBA00006824"/>
    </source>
</evidence>
<evidence type="ECO:0000256" key="4">
    <source>
        <dbReference type="ARBA" id="ARBA00022989"/>
    </source>
</evidence>
<proteinExistence type="inferred from homology"/>
<keyword evidence="3 6" id="KW-0812">Transmembrane</keyword>
<comment type="subcellular location">
    <subcellularLocation>
        <location evidence="1">Membrane</location>
        <topology evidence="1">Multi-pass membrane protein</topology>
    </subcellularLocation>
</comment>
<evidence type="ECO:0000256" key="6">
    <source>
        <dbReference type="RuleBase" id="RU363053"/>
    </source>
</evidence>
<keyword evidence="5 6" id="KW-0472">Membrane</keyword>
<reference evidence="8" key="2">
    <citation type="submission" date="2014-06" db="EMBL/GenBank/DDBJ databases">
        <title>The complete genome of Blastobotrys (Arxula) adeninivorans LS3 - a yeast of biotechnological interest.</title>
        <authorList>
            <person name="Kunze G."/>
            <person name="Gaillardin C."/>
            <person name="Czernicka M."/>
            <person name="Durrens P."/>
            <person name="Martin T."/>
            <person name="Boer E."/>
            <person name="Gabaldon T."/>
            <person name="Cruz J."/>
            <person name="Talla E."/>
            <person name="Marck C."/>
            <person name="Goffeau A."/>
            <person name="Barbe V."/>
            <person name="Baret P."/>
            <person name="Baronian K."/>
            <person name="Beier S."/>
            <person name="Bleykasten C."/>
            <person name="Bode R."/>
            <person name="Casaregola S."/>
            <person name="Despons L."/>
            <person name="Fairhead C."/>
            <person name="Giersberg M."/>
            <person name="Gierski P."/>
            <person name="Hahnel U."/>
            <person name="Hartmann A."/>
            <person name="Jankowska D."/>
            <person name="Jubin C."/>
            <person name="Jung P."/>
            <person name="Lafontaine I."/>
            <person name="Leh-Louis V."/>
            <person name="Lemaire M."/>
            <person name="Marcet-Houben M."/>
            <person name="Mascher M."/>
            <person name="Morel G."/>
            <person name="Richard G.-F."/>
            <person name="Riechen J."/>
            <person name="Sacerdot C."/>
            <person name="Sarkar A."/>
            <person name="Savel G."/>
            <person name="Schacherer J."/>
            <person name="Sherman D."/>
            <person name="Straub M.-L."/>
            <person name="Stein N."/>
            <person name="Thierry A."/>
            <person name="Trautwein-Schult A."/>
            <person name="Westhof E."/>
            <person name="Worch S."/>
            <person name="Dujon B."/>
            <person name="Souciet J.-L."/>
            <person name="Wincker P."/>
            <person name="Scholz U."/>
            <person name="Neuveglise N."/>
        </authorList>
    </citation>
    <scope>NUCLEOTIDE SEQUENCE</scope>
    <source>
        <strain evidence="8">LS3</strain>
    </source>
</reference>
<dbReference type="GO" id="GO:0005739">
    <property type="term" value="C:mitochondrion"/>
    <property type="evidence" value="ECO:0007669"/>
    <property type="project" value="TreeGrafter"/>
</dbReference>
<dbReference type="Pfam" id="PF04117">
    <property type="entry name" value="Mpv17_PMP22"/>
    <property type="match status" value="1"/>
</dbReference>
<dbReference type="AlphaFoldDB" id="A0A060T8S9"/>
<feature type="transmembrane region" description="Helical" evidence="6">
    <location>
        <begin position="277"/>
        <end position="295"/>
    </location>
</feature>
<evidence type="ECO:0000256" key="5">
    <source>
        <dbReference type="ARBA" id="ARBA00023136"/>
    </source>
</evidence>
<sequence length="322" mass="37222">MPSLRGSDVLMAGNHGPRHFRNHSREIPQPPEPREPLAQRLRNKYLFIRDGIVDWLTEYRVFRIPILNWFIIIFYAAFLVRLSLRFKELYAKQPLLTMMVTNILLYGLADTLAQTLSSMIAFRPEPLDQPQSSLFVRYILEKGRPRRIILDEEEDDLLDLGLELGEDDFISDESSPSTSPGPQPQRNKEVFRFQRLALFSIWGFILSFFQSPWYAFLNGAMTEDNKFISVLRRVLTDQLCFSPVSLLGFFTYTTIVMENGDRAAVTEKLRTSYLPTLVLNYAIWPAAQFINFLFIPGPMQIPFSSTIGVFWNAYLSLKNASK</sequence>
<dbReference type="PANTHER" id="PTHR11266:SF50">
    <property type="entry name" value="VACUOLAR MEMBRANE PROTEIN YOR292C"/>
    <property type="match status" value="1"/>
</dbReference>
<accession>A0A060T8S9</accession>
<feature type="transmembrane region" description="Helical" evidence="6">
    <location>
        <begin position="66"/>
        <end position="84"/>
    </location>
</feature>
<evidence type="ECO:0000256" key="3">
    <source>
        <dbReference type="ARBA" id="ARBA00022692"/>
    </source>
</evidence>